<evidence type="ECO:0000313" key="3">
    <source>
        <dbReference type="Proteomes" id="UP000245207"/>
    </source>
</evidence>
<dbReference type="STRING" id="35608.A0A2U1PBG9"/>
<protein>
    <submittedName>
        <fullName evidence="2">WD40 repeat-containing protein</fullName>
    </submittedName>
</protein>
<dbReference type="OrthoDB" id="21128at2759"/>
<evidence type="ECO:0000313" key="2">
    <source>
        <dbReference type="EMBL" id="PWA83105.1"/>
    </source>
</evidence>
<feature type="region of interest" description="Disordered" evidence="1">
    <location>
        <begin position="294"/>
        <end position="316"/>
    </location>
</feature>
<comment type="caution">
    <text evidence="2">The sequence shown here is derived from an EMBL/GenBank/DDBJ whole genome shotgun (WGS) entry which is preliminary data.</text>
</comment>
<organism evidence="2 3">
    <name type="scientific">Artemisia annua</name>
    <name type="common">Sweet wormwood</name>
    <dbReference type="NCBI Taxonomy" id="35608"/>
    <lineage>
        <taxon>Eukaryota</taxon>
        <taxon>Viridiplantae</taxon>
        <taxon>Streptophyta</taxon>
        <taxon>Embryophyta</taxon>
        <taxon>Tracheophyta</taxon>
        <taxon>Spermatophyta</taxon>
        <taxon>Magnoliopsida</taxon>
        <taxon>eudicotyledons</taxon>
        <taxon>Gunneridae</taxon>
        <taxon>Pentapetalae</taxon>
        <taxon>asterids</taxon>
        <taxon>campanulids</taxon>
        <taxon>Asterales</taxon>
        <taxon>Asteraceae</taxon>
        <taxon>Asteroideae</taxon>
        <taxon>Anthemideae</taxon>
        <taxon>Artemisiinae</taxon>
        <taxon>Artemisia</taxon>
    </lineage>
</organism>
<keyword evidence="3" id="KW-1185">Reference proteome</keyword>
<evidence type="ECO:0000256" key="1">
    <source>
        <dbReference type="SAM" id="MobiDB-lite"/>
    </source>
</evidence>
<dbReference type="Proteomes" id="UP000245207">
    <property type="component" value="Unassembled WGS sequence"/>
</dbReference>
<proteinExistence type="predicted"/>
<accession>A0A2U1PBG9</accession>
<sequence>MDYLKSKLAIMIITEVELQDDDFIAIVTEDSESDDEPYDFELHHITQSLKIFHNPHPKTISKPEIITETISQQMSALKLANKNMNDEGCQDSRHRSMEYKSVLVEAIACLMTSMKMNSWVEVGSFALDGENSESVNPLITQNRNRHVGHNKMALSLHPTKVLSRFVYEHKYKEGFTAALQSSDVWIVSWLCSQKHTKNVVKYYVETKEKLKMHKLAQLSSMLQITSNTNLESHFEYKKSSQDERRWPSRGFDHVLEKKPWARVRRSMSCYGRFMPHMFISNKYYESLKMEAKTDRNLQTSTQRSATQLTQTNQTKL</sequence>
<name>A0A2U1PBG9_ARTAN</name>
<dbReference type="AlphaFoldDB" id="A0A2U1PBG9"/>
<reference evidence="2 3" key="1">
    <citation type="journal article" date="2018" name="Mol. Plant">
        <title>The genome of Artemisia annua provides insight into the evolution of Asteraceae family and artemisinin biosynthesis.</title>
        <authorList>
            <person name="Shen Q."/>
            <person name="Zhang L."/>
            <person name="Liao Z."/>
            <person name="Wang S."/>
            <person name="Yan T."/>
            <person name="Shi P."/>
            <person name="Liu M."/>
            <person name="Fu X."/>
            <person name="Pan Q."/>
            <person name="Wang Y."/>
            <person name="Lv Z."/>
            <person name="Lu X."/>
            <person name="Zhang F."/>
            <person name="Jiang W."/>
            <person name="Ma Y."/>
            <person name="Chen M."/>
            <person name="Hao X."/>
            <person name="Li L."/>
            <person name="Tang Y."/>
            <person name="Lv G."/>
            <person name="Zhou Y."/>
            <person name="Sun X."/>
            <person name="Brodelius P.E."/>
            <person name="Rose J.K.C."/>
            <person name="Tang K."/>
        </authorList>
    </citation>
    <scope>NUCLEOTIDE SEQUENCE [LARGE SCALE GENOMIC DNA]</scope>
    <source>
        <strain evidence="3">cv. Huhao1</strain>
        <tissue evidence="2">Leaf</tissue>
    </source>
</reference>
<gene>
    <name evidence="2" type="ORF">CTI12_AA171780</name>
</gene>
<feature type="compositionally biased region" description="Polar residues" evidence="1">
    <location>
        <begin position="296"/>
        <end position="316"/>
    </location>
</feature>
<dbReference type="EMBL" id="PKPP01001391">
    <property type="protein sequence ID" value="PWA83105.1"/>
    <property type="molecule type" value="Genomic_DNA"/>
</dbReference>